<accession>A0A9D7ECX2</accession>
<reference evidence="1" key="1">
    <citation type="submission" date="2020-10" db="EMBL/GenBank/DDBJ databases">
        <title>Connecting structure to function with the recovery of over 1000 high-quality activated sludge metagenome-assembled genomes encoding full-length rRNA genes using long-read sequencing.</title>
        <authorList>
            <person name="Singleton C.M."/>
            <person name="Petriglieri F."/>
            <person name="Kristensen J.M."/>
            <person name="Kirkegaard R.H."/>
            <person name="Michaelsen T.Y."/>
            <person name="Andersen M.H."/>
            <person name="Karst S.M."/>
            <person name="Dueholm M.S."/>
            <person name="Nielsen P.H."/>
            <person name="Albertsen M."/>
        </authorList>
    </citation>
    <scope>NUCLEOTIDE SEQUENCE</scope>
    <source>
        <strain evidence="1">Bjer_18-Q3-R1-45_BAT3C.347</strain>
    </source>
</reference>
<comment type="caution">
    <text evidence="1">The sequence shown here is derived from an EMBL/GenBank/DDBJ whole genome shotgun (WGS) entry which is preliminary data.</text>
</comment>
<dbReference type="Proteomes" id="UP000807785">
    <property type="component" value="Unassembled WGS sequence"/>
</dbReference>
<evidence type="ECO:0000313" key="1">
    <source>
        <dbReference type="EMBL" id="MBK6975287.1"/>
    </source>
</evidence>
<proteinExistence type="predicted"/>
<protein>
    <submittedName>
        <fullName evidence="1">Uncharacterized protein</fullName>
    </submittedName>
</protein>
<name>A0A9D7ECX2_9PROT</name>
<dbReference type="EMBL" id="JADJEV010000005">
    <property type="protein sequence ID" value="MBK6975287.1"/>
    <property type="molecule type" value="Genomic_DNA"/>
</dbReference>
<gene>
    <name evidence="1" type="ORF">IPH26_20880</name>
</gene>
<sequence length="97" mass="10029">MSGDMLAKDAPIPDKARIRLLATESGSMPFAANRGKASSRVMLDSTSGLGPVSAEGTTHVGFWLAGTGCRSISLKASLIGVRDAAALTEVLPFACYE</sequence>
<dbReference type="AlphaFoldDB" id="A0A9D7ECX2"/>
<evidence type="ECO:0000313" key="2">
    <source>
        <dbReference type="Proteomes" id="UP000807785"/>
    </source>
</evidence>
<organism evidence="1 2">
    <name type="scientific">Candidatus Methylophosphatis roskildensis</name>
    <dbReference type="NCBI Taxonomy" id="2899263"/>
    <lineage>
        <taxon>Bacteria</taxon>
        <taxon>Pseudomonadati</taxon>
        <taxon>Pseudomonadota</taxon>
        <taxon>Betaproteobacteria</taxon>
        <taxon>Nitrosomonadales</taxon>
        <taxon>Sterolibacteriaceae</taxon>
        <taxon>Candidatus Methylophosphatis</taxon>
    </lineage>
</organism>